<organism evidence="1 2">
    <name type="scientific">Streptomyces argyrophylli</name>
    <dbReference type="NCBI Taxonomy" id="2726118"/>
    <lineage>
        <taxon>Bacteria</taxon>
        <taxon>Bacillati</taxon>
        <taxon>Actinomycetota</taxon>
        <taxon>Actinomycetes</taxon>
        <taxon>Kitasatosporales</taxon>
        <taxon>Streptomycetaceae</taxon>
        <taxon>Streptomyces</taxon>
    </lineage>
</organism>
<dbReference type="Proteomes" id="UP000502641">
    <property type="component" value="Chromosome"/>
</dbReference>
<dbReference type="KEGG" id="sarg:HKX69_16420"/>
<gene>
    <name evidence="1" type="ORF">HKX69_16420</name>
</gene>
<sequence>MPELSLRPDVVVLLTEWDTSRRDPDLLYRRDGSPFTPAEHDLIYTCTQAEIDAALAQKRLANDLVIEHRALQTALVNLCLKYVDPLPDGTMPSNVYALMTDEDYAECGRLVEALRARDPFRYRYLHEQD</sequence>
<name>A0A6M4PK38_9ACTN</name>
<dbReference type="AlphaFoldDB" id="A0A6M4PK38"/>
<dbReference type="RefSeq" id="WP_171154386.1">
    <property type="nucleotide sequence ID" value="NZ_CP053189.1"/>
</dbReference>
<dbReference type="EMBL" id="CP053189">
    <property type="protein sequence ID" value="QJS10887.1"/>
    <property type="molecule type" value="Genomic_DNA"/>
</dbReference>
<protein>
    <submittedName>
        <fullName evidence="1">Uncharacterized protein</fullName>
    </submittedName>
</protein>
<accession>A0A6M4PK38</accession>
<keyword evidence="2" id="KW-1185">Reference proteome</keyword>
<evidence type="ECO:0000313" key="2">
    <source>
        <dbReference type="Proteomes" id="UP000502641"/>
    </source>
</evidence>
<evidence type="ECO:0000313" key="1">
    <source>
        <dbReference type="EMBL" id="QJS10887.1"/>
    </source>
</evidence>
<reference evidence="1 2" key="1">
    <citation type="submission" date="2020-05" db="EMBL/GenBank/DDBJ databases">
        <authorList>
            <person name="Li K."/>
        </authorList>
    </citation>
    <scope>NUCLEOTIDE SEQUENCE [LARGE SCALE GENOMIC DNA]</scope>
    <source>
        <strain evidence="2">jing01</strain>
    </source>
</reference>
<proteinExistence type="predicted"/>